<evidence type="ECO:0000256" key="3">
    <source>
        <dbReference type="ARBA" id="ARBA00022741"/>
    </source>
</evidence>
<evidence type="ECO:0000256" key="2">
    <source>
        <dbReference type="ARBA" id="ARBA00022448"/>
    </source>
</evidence>
<dbReference type="Pfam" id="PF00005">
    <property type="entry name" value="ABC_tran"/>
    <property type="match status" value="1"/>
</dbReference>
<dbReference type="InterPro" id="IPR003593">
    <property type="entry name" value="AAA+_ATPase"/>
</dbReference>
<dbReference type="PANTHER" id="PTHR43335:SF4">
    <property type="entry name" value="ABC TRANSPORTER, ATP-BINDING PROTEIN"/>
    <property type="match status" value="1"/>
</dbReference>
<comment type="caution">
    <text evidence="6">The sequence shown here is derived from an EMBL/GenBank/DDBJ whole genome shotgun (WGS) entry which is preliminary data.</text>
</comment>
<evidence type="ECO:0000259" key="5">
    <source>
        <dbReference type="PROSITE" id="PS50893"/>
    </source>
</evidence>
<dbReference type="Gene3D" id="3.40.50.300">
    <property type="entry name" value="P-loop containing nucleotide triphosphate hydrolases"/>
    <property type="match status" value="1"/>
</dbReference>
<keyword evidence="4" id="KW-0067">ATP-binding</keyword>
<dbReference type="STRING" id="1802610.A2W32_05025"/>
<gene>
    <name evidence="6" type="ORF">A2W32_05025</name>
</gene>
<accession>A0A1F4UXV4</accession>
<comment type="similarity">
    <text evidence="1">Belongs to the ABC transporter superfamily.</text>
</comment>
<dbReference type="InterPro" id="IPR027417">
    <property type="entry name" value="P-loop_NTPase"/>
</dbReference>
<organism evidence="6 7">
    <name type="scientific">candidate division WWE3 bacterium RBG_16_37_10</name>
    <dbReference type="NCBI Taxonomy" id="1802610"/>
    <lineage>
        <taxon>Bacteria</taxon>
        <taxon>Katanobacteria</taxon>
    </lineage>
</organism>
<keyword evidence="2" id="KW-0813">Transport</keyword>
<dbReference type="PROSITE" id="PS50893">
    <property type="entry name" value="ABC_TRANSPORTER_2"/>
    <property type="match status" value="1"/>
</dbReference>
<dbReference type="Proteomes" id="UP000177371">
    <property type="component" value="Unassembled WGS sequence"/>
</dbReference>
<sequence length="306" mass="34367">MLKVENITKSFGNLKAVDGVSFEAKDGEVVGLLGPNGAGKTTTMRVITGFISPDEGNVEIDTVSIRNNPIQVQSKIGYLPENNPLYKEMLVSEMLEFSADMRNLTKSQRKDAIDFSVNASNIKDVYYKPINELSKGFKQRVGLAVALLHKPKTLVLDEPTEGLDPNQRSEIRTLIKNLSKDRTIIISTHVMQEVEAICDRALIINKGKMVADSNVKDLNKLVKGKSSINVDIEGNNVISNLHAINGIETINVWSEMQDRYSARIVLNENIKIQPEISRIARENNWVIWKLVEENMMLEDVFRELTK</sequence>
<dbReference type="EMBL" id="MEUT01000046">
    <property type="protein sequence ID" value="OGC49670.1"/>
    <property type="molecule type" value="Genomic_DNA"/>
</dbReference>
<dbReference type="GO" id="GO:0005524">
    <property type="term" value="F:ATP binding"/>
    <property type="evidence" value="ECO:0007669"/>
    <property type="project" value="UniProtKB-KW"/>
</dbReference>
<dbReference type="AlphaFoldDB" id="A0A1F4UXV4"/>
<evidence type="ECO:0000313" key="6">
    <source>
        <dbReference type="EMBL" id="OGC49670.1"/>
    </source>
</evidence>
<reference evidence="6 7" key="1">
    <citation type="journal article" date="2016" name="Nat. Commun.">
        <title>Thousands of microbial genomes shed light on interconnected biogeochemical processes in an aquifer system.</title>
        <authorList>
            <person name="Anantharaman K."/>
            <person name="Brown C.T."/>
            <person name="Hug L.A."/>
            <person name="Sharon I."/>
            <person name="Castelle C.J."/>
            <person name="Probst A.J."/>
            <person name="Thomas B.C."/>
            <person name="Singh A."/>
            <person name="Wilkins M.J."/>
            <person name="Karaoz U."/>
            <person name="Brodie E.L."/>
            <person name="Williams K.H."/>
            <person name="Hubbard S.S."/>
            <person name="Banfield J.F."/>
        </authorList>
    </citation>
    <scope>NUCLEOTIDE SEQUENCE [LARGE SCALE GENOMIC DNA]</scope>
</reference>
<protein>
    <recommendedName>
        <fullName evidence="5">ABC transporter domain-containing protein</fullName>
    </recommendedName>
</protein>
<dbReference type="GO" id="GO:0016887">
    <property type="term" value="F:ATP hydrolysis activity"/>
    <property type="evidence" value="ECO:0007669"/>
    <property type="project" value="InterPro"/>
</dbReference>
<dbReference type="CDD" id="cd03230">
    <property type="entry name" value="ABC_DR_subfamily_A"/>
    <property type="match status" value="1"/>
</dbReference>
<feature type="domain" description="ABC transporter" evidence="5">
    <location>
        <begin position="2"/>
        <end position="231"/>
    </location>
</feature>
<dbReference type="SMART" id="SM00382">
    <property type="entry name" value="AAA"/>
    <property type="match status" value="1"/>
</dbReference>
<evidence type="ECO:0000256" key="4">
    <source>
        <dbReference type="ARBA" id="ARBA00022840"/>
    </source>
</evidence>
<evidence type="ECO:0000313" key="7">
    <source>
        <dbReference type="Proteomes" id="UP000177371"/>
    </source>
</evidence>
<keyword evidence="3" id="KW-0547">Nucleotide-binding</keyword>
<dbReference type="InterPro" id="IPR003439">
    <property type="entry name" value="ABC_transporter-like_ATP-bd"/>
</dbReference>
<proteinExistence type="inferred from homology"/>
<dbReference type="SUPFAM" id="SSF52540">
    <property type="entry name" value="P-loop containing nucleoside triphosphate hydrolases"/>
    <property type="match status" value="1"/>
</dbReference>
<evidence type="ECO:0000256" key="1">
    <source>
        <dbReference type="ARBA" id="ARBA00005417"/>
    </source>
</evidence>
<name>A0A1F4UXV4_UNCKA</name>
<dbReference type="PANTHER" id="PTHR43335">
    <property type="entry name" value="ABC TRANSPORTER, ATP-BINDING PROTEIN"/>
    <property type="match status" value="1"/>
</dbReference>